<sequence>MQPRQAPPDARDSGNWTLSQTHSKHSSGVSNSAGLQLQSILNTDDSPHRHSIPETPSSVRFSALNNNALPSFNHGFDNRASLDVNSAHLDSRRSSIDSRMNAGMGHLAISPSSPYESQNASRVSLVSNLAQQRGIAPDQRQNGGPQSPLGPHRNSQRASQPPRRAPVINPNPRSVSGMPDPMASAPTKGFPWAFPDHPDDERRGSSSGDSSVERSLPSRQNSFATSINSSIYTADSIMPPGQKRFDEGKKNCIPPEVHAADSNSDIPHTHHHSIQHRNVTDLRTEHTPPAGTGNYSRTPELRVSHKMAERKRRSEMKSLFDELNAILPNSPGNKSSKWEILTKGKSHERVVSDGARLRQEVAATSARDSDMVRENAELRHELHATWAQLRQLDPNHHHVYGAMTGFLANQQAQSGNGQPPTLPPLQPTNGQWAPGVHPPPQPTAMQGVEFAGGRPYSQR</sequence>
<feature type="region of interest" description="Disordered" evidence="3">
    <location>
        <begin position="411"/>
        <end position="459"/>
    </location>
</feature>
<feature type="domain" description="BHLH" evidence="4">
    <location>
        <begin position="300"/>
        <end position="351"/>
    </location>
</feature>
<dbReference type="Proteomes" id="UP000799776">
    <property type="component" value="Unassembled WGS sequence"/>
</dbReference>
<feature type="compositionally biased region" description="Low complexity" evidence="3">
    <location>
        <begin position="205"/>
        <end position="215"/>
    </location>
</feature>
<dbReference type="PANTHER" id="PTHR10328:SF15">
    <property type="entry name" value="BHLH TRANSCRIPTION FACTOR"/>
    <property type="match status" value="1"/>
</dbReference>
<dbReference type="GO" id="GO:0046983">
    <property type="term" value="F:protein dimerization activity"/>
    <property type="evidence" value="ECO:0007669"/>
    <property type="project" value="InterPro"/>
</dbReference>
<dbReference type="GO" id="GO:0045944">
    <property type="term" value="P:positive regulation of transcription by RNA polymerase II"/>
    <property type="evidence" value="ECO:0007669"/>
    <property type="project" value="TreeGrafter"/>
</dbReference>
<evidence type="ECO:0000256" key="3">
    <source>
        <dbReference type="SAM" id="MobiDB-lite"/>
    </source>
</evidence>
<dbReference type="GO" id="GO:0003700">
    <property type="term" value="F:DNA-binding transcription factor activity"/>
    <property type="evidence" value="ECO:0007669"/>
    <property type="project" value="TreeGrafter"/>
</dbReference>
<comment type="caution">
    <text evidence="5">The sequence shown here is derived from an EMBL/GenBank/DDBJ whole genome shotgun (WGS) entry which is preliminary data.</text>
</comment>
<dbReference type="GO" id="GO:0003677">
    <property type="term" value="F:DNA binding"/>
    <property type="evidence" value="ECO:0007669"/>
    <property type="project" value="UniProtKB-KW"/>
</dbReference>
<dbReference type="AlphaFoldDB" id="A0A9P4HXL4"/>
<dbReference type="Gene3D" id="4.10.280.10">
    <property type="entry name" value="Helix-loop-helix DNA-binding domain"/>
    <property type="match status" value="1"/>
</dbReference>
<protein>
    <recommendedName>
        <fullName evidence="4">BHLH domain-containing protein</fullName>
    </recommendedName>
</protein>
<dbReference type="PANTHER" id="PTHR10328">
    <property type="entry name" value="PROTEIN MAX MYC-ASSOCIATED FACTOR X"/>
    <property type="match status" value="1"/>
</dbReference>
<evidence type="ECO:0000256" key="2">
    <source>
        <dbReference type="ARBA" id="ARBA00023242"/>
    </source>
</evidence>
<name>A0A9P4HXL4_9PEZI</name>
<dbReference type="GO" id="GO:0090575">
    <property type="term" value="C:RNA polymerase II transcription regulator complex"/>
    <property type="evidence" value="ECO:0007669"/>
    <property type="project" value="TreeGrafter"/>
</dbReference>
<dbReference type="Pfam" id="PF00010">
    <property type="entry name" value="HLH"/>
    <property type="match status" value="1"/>
</dbReference>
<feature type="region of interest" description="Disordered" evidence="3">
    <location>
        <begin position="135"/>
        <end position="223"/>
    </location>
</feature>
<dbReference type="OrthoDB" id="8964853at2759"/>
<evidence type="ECO:0000256" key="1">
    <source>
        <dbReference type="ARBA" id="ARBA00023125"/>
    </source>
</evidence>
<keyword evidence="1" id="KW-0238">DNA-binding</keyword>
<dbReference type="InterPro" id="IPR011598">
    <property type="entry name" value="bHLH_dom"/>
</dbReference>
<evidence type="ECO:0000259" key="4">
    <source>
        <dbReference type="PROSITE" id="PS50888"/>
    </source>
</evidence>
<accession>A0A9P4HXL4</accession>
<dbReference type="InterPro" id="IPR036638">
    <property type="entry name" value="HLH_DNA-bd_sf"/>
</dbReference>
<keyword evidence="2" id="KW-0539">Nucleus</keyword>
<gene>
    <name evidence="5" type="ORF">K490DRAFT_40095</name>
</gene>
<evidence type="ECO:0000313" key="6">
    <source>
        <dbReference type="Proteomes" id="UP000799776"/>
    </source>
</evidence>
<dbReference type="PROSITE" id="PS50888">
    <property type="entry name" value="BHLH"/>
    <property type="match status" value="1"/>
</dbReference>
<feature type="region of interest" description="Disordered" evidence="3">
    <location>
        <begin position="267"/>
        <end position="299"/>
    </location>
</feature>
<feature type="compositionally biased region" description="Polar residues" evidence="3">
    <location>
        <begin position="110"/>
        <end position="124"/>
    </location>
</feature>
<feature type="compositionally biased region" description="Polar residues" evidence="3">
    <location>
        <begin position="14"/>
        <end position="44"/>
    </location>
</feature>
<dbReference type="EMBL" id="ML978717">
    <property type="protein sequence ID" value="KAF2088331.1"/>
    <property type="molecule type" value="Genomic_DNA"/>
</dbReference>
<feature type="region of interest" description="Disordered" evidence="3">
    <location>
        <begin position="105"/>
        <end position="124"/>
    </location>
</feature>
<keyword evidence="6" id="KW-1185">Reference proteome</keyword>
<organism evidence="5 6">
    <name type="scientific">Saccharata proteae CBS 121410</name>
    <dbReference type="NCBI Taxonomy" id="1314787"/>
    <lineage>
        <taxon>Eukaryota</taxon>
        <taxon>Fungi</taxon>
        <taxon>Dikarya</taxon>
        <taxon>Ascomycota</taxon>
        <taxon>Pezizomycotina</taxon>
        <taxon>Dothideomycetes</taxon>
        <taxon>Dothideomycetes incertae sedis</taxon>
        <taxon>Botryosphaeriales</taxon>
        <taxon>Saccharataceae</taxon>
        <taxon>Saccharata</taxon>
    </lineage>
</organism>
<proteinExistence type="predicted"/>
<feature type="region of interest" description="Disordered" evidence="3">
    <location>
        <begin position="1"/>
        <end position="59"/>
    </location>
</feature>
<evidence type="ECO:0000313" key="5">
    <source>
        <dbReference type="EMBL" id="KAF2088331.1"/>
    </source>
</evidence>
<dbReference type="SUPFAM" id="SSF47459">
    <property type="entry name" value="HLH, helix-loop-helix DNA-binding domain"/>
    <property type="match status" value="1"/>
</dbReference>
<reference evidence="5" key="1">
    <citation type="journal article" date="2020" name="Stud. Mycol.">
        <title>101 Dothideomycetes genomes: a test case for predicting lifestyles and emergence of pathogens.</title>
        <authorList>
            <person name="Haridas S."/>
            <person name="Albert R."/>
            <person name="Binder M."/>
            <person name="Bloem J."/>
            <person name="Labutti K."/>
            <person name="Salamov A."/>
            <person name="Andreopoulos B."/>
            <person name="Baker S."/>
            <person name="Barry K."/>
            <person name="Bills G."/>
            <person name="Bluhm B."/>
            <person name="Cannon C."/>
            <person name="Castanera R."/>
            <person name="Culley D."/>
            <person name="Daum C."/>
            <person name="Ezra D."/>
            <person name="Gonzalez J."/>
            <person name="Henrissat B."/>
            <person name="Kuo A."/>
            <person name="Liang C."/>
            <person name="Lipzen A."/>
            <person name="Lutzoni F."/>
            <person name="Magnuson J."/>
            <person name="Mondo S."/>
            <person name="Nolan M."/>
            <person name="Ohm R."/>
            <person name="Pangilinan J."/>
            <person name="Park H.-J."/>
            <person name="Ramirez L."/>
            <person name="Alfaro M."/>
            <person name="Sun H."/>
            <person name="Tritt A."/>
            <person name="Yoshinaga Y."/>
            <person name="Zwiers L.-H."/>
            <person name="Turgeon B."/>
            <person name="Goodwin S."/>
            <person name="Spatafora J."/>
            <person name="Crous P."/>
            <person name="Grigoriev I."/>
        </authorList>
    </citation>
    <scope>NUCLEOTIDE SEQUENCE</scope>
    <source>
        <strain evidence="5">CBS 121410</strain>
    </source>
</reference>
<dbReference type="SMART" id="SM00353">
    <property type="entry name" value="HLH"/>
    <property type="match status" value="1"/>
</dbReference>